<name>A0ACC2F4V3_DALPE</name>
<protein>
    <submittedName>
        <fullName evidence="1">Uncharacterized protein</fullName>
    </submittedName>
</protein>
<proteinExistence type="predicted"/>
<sequence length="433" mass="50928">MNPDQTTLRTKLEELECHFTWDLDGSQYKLLRIREHLEDIGSDMSYPWCGHKYNLWAYIHHTQGANDDALKFLNKAEEAFHLNSPPEHTGPWLLATYGNLAWVYYHLDNQEQSQAYVKKVEELQRVNPSSSPGELNPELLAEKAWTLMKFDQEKKMKATEFFQRAIRMKPDQREWHTSYALALNTVKSLRFKPETLDKLRQAKEHDPDNLYLASVYLLKLGSVAREEARQLAQNVLDKPVSCYNGLRPLLSFYRAYLSHNEAIDLAKEALERHPNVHYLKKCLADSYKWKIYSKEDSPRRESMIDRAISLYTERIDSFDNSFKVKLDLASIYAASEIDRREHADQIYEELLSSVQEPTMLEMLYYHYAGYLNYSYQDRNRSIDYHMKAAEISPPKYHGKKSLNVLRKIAERGRNSRCAEIREFLQNFEEQCAN</sequence>
<dbReference type="EMBL" id="CM055761">
    <property type="protein sequence ID" value="KAJ7986265.1"/>
    <property type="molecule type" value="Genomic_DNA"/>
</dbReference>
<evidence type="ECO:0000313" key="1">
    <source>
        <dbReference type="EMBL" id="KAJ7986265.1"/>
    </source>
</evidence>
<comment type="caution">
    <text evidence="1">The sequence shown here is derived from an EMBL/GenBank/DDBJ whole genome shotgun (WGS) entry which is preliminary data.</text>
</comment>
<organism evidence="1 2">
    <name type="scientific">Dallia pectoralis</name>
    <name type="common">Alaska blackfish</name>
    <dbReference type="NCBI Taxonomy" id="75939"/>
    <lineage>
        <taxon>Eukaryota</taxon>
        <taxon>Metazoa</taxon>
        <taxon>Chordata</taxon>
        <taxon>Craniata</taxon>
        <taxon>Vertebrata</taxon>
        <taxon>Euteleostomi</taxon>
        <taxon>Actinopterygii</taxon>
        <taxon>Neopterygii</taxon>
        <taxon>Teleostei</taxon>
        <taxon>Protacanthopterygii</taxon>
        <taxon>Esociformes</taxon>
        <taxon>Umbridae</taxon>
        <taxon>Dallia</taxon>
    </lineage>
</organism>
<gene>
    <name evidence="1" type="ORF">DPEC_G00338150</name>
</gene>
<reference evidence="1" key="1">
    <citation type="submission" date="2021-05" db="EMBL/GenBank/DDBJ databases">
        <authorList>
            <person name="Pan Q."/>
            <person name="Jouanno E."/>
            <person name="Zahm M."/>
            <person name="Klopp C."/>
            <person name="Cabau C."/>
            <person name="Louis A."/>
            <person name="Berthelot C."/>
            <person name="Parey E."/>
            <person name="Roest Crollius H."/>
            <person name="Montfort J."/>
            <person name="Robinson-Rechavi M."/>
            <person name="Bouchez O."/>
            <person name="Lampietro C."/>
            <person name="Lopez Roques C."/>
            <person name="Donnadieu C."/>
            <person name="Postlethwait J."/>
            <person name="Bobe J."/>
            <person name="Dillon D."/>
            <person name="Chandos A."/>
            <person name="von Hippel F."/>
            <person name="Guiguen Y."/>
        </authorList>
    </citation>
    <scope>NUCLEOTIDE SEQUENCE</scope>
    <source>
        <strain evidence="1">YG-Jan2019</strain>
    </source>
</reference>
<keyword evidence="2" id="KW-1185">Reference proteome</keyword>
<evidence type="ECO:0000313" key="2">
    <source>
        <dbReference type="Proteomes" id="UP001157502"/>
    </source>
</evidence>
<accession>A0ACC2F4V3</accession>
<dbReference type="Proteomes" id="UP001157502">
    <property type="component" value="Chromosome 34"/>
</dbReference>